<feature type="domain" description="Alpha/beta-hydrolase catalytic" evidence="2">
    <location>
        <begin position="245"/>
        <end position="526"/>
    </location>
</feature>
<keyword evidence="1" id="KW-1133">Transmembrane helix</keyword>
<name>A0A169S8H1_9CORY</name>
<sequence length="543" mass="60208">MSRTQKRILPAHMGAGFIGAEVASWWALSPSLLPKPWWVTAANLAVLQAVGHAVATGIHTVLPTTSRQLSKIHITTGTITATTTAVGLIRHRTQIRLIGTKDIGPKDTIAGIVFGTLGYGALLIGGELTQHSINKVKRHIEKFLPPWISFIAAVAAITITTLTLADRVLLRRILHNSAIQAERLNRLVFPGTEQPWEPERSGSPWSYEKWGAVGSQGRAVLSGGPRKDDIITVTRLPAASVHEPIRIFIGKIPGRSISDQIKLVIQEIHRTGALRRDHIVINNSTGTGWITDWSAHTFEFLTGGNCATLSIQYSYLPSALSWYKDNDAPINAARLLIDALLHQLNLLPKASRPKLFLAGESLGAYGLVEVWGDVEKLLEVADGVLLSGTPRFSDSMNAFRARRDAGSSERLPVIDSGRHIRFAGNPDHLKMASTWEFPRMIVAQHASDPIVWWDAALFFRAPEWLKTPKQDHQDVFPRLRWVPFVTGWQVALDLLTSTAVPGGHGHNYHEEFIDYWAALLDRDVTPELRHAISYWIRANHIKR</sequence>
<evidence type="ECO:0000313" key="5">
    <source>
        <dbReference type="Proteomes" id="UP000218244"/>
    </source>
</evidence>
<feature type="transmembrane region" description="Helical" evidence="1">
    <location>
        <begin position="9"/>
        <end position="28"/>
    </location>
</feature>
<dbReference type="PIRSF" id="PIRSF007542">
    <property type="entry name" value="UCP007542"/>
    <property type="match status" value="1"/>
</dbReference>
<dbReference type="InterPro" id="IPR029058">
    <property type="entry name" value="AB_hydrolase_fold"/>
</dbReference>
<proteinExistence type="predicted"/>
<organism evidence="4 5">
    <name type="scientific">Corynebacterium suranareeae</name>
    <dbReference type="NCBI Taxonomy" id="2506452"/>
    <lineage>
        <taxon>Bacteria</taxon>
        <taxon>Bacillati</taxon>
        <taxon>Actinomycetota</taxon>
        <taxon>Actinomycetes</taxon>
        <taxon>Mycobacteriales</taxon>
        <taxon>Corynebacteriaceae</taxon>
        <taxon>Corynebacterium</taxon>
    </lineage>
</organism>
<reference evidence="4 5" key="1">
    <citation type="submission" date="2016-02" db="EMBL/GenBank/DDBJ databases">
        <title>Corynebacterium glutamicum N24 whole genome sequencing project.</title>
        <authorList>
            <person name="Matsutani M."/>
            <person name="Nangtapong N."/>
            <person name="Yakushi T."/>
            <person name="Matsushita K."/>
        </authorList>
    </citation>
    <scope>NUCLEOTIDE SEQUENCE [LARGE SCALE GENOMIC DNA]</scope>
    <source>
        <strain evidence="4 5">N24</strain>
    </source>
</reference>
<dbReference type="Pfam" id="PF15420">
    <property type="entry name" value="Abhydrolase_9_N"/>
    <property type="match status" value="1"/>
</dbReference>
<keyword evidence="1" id="KW-0812">Transmembrane</keyword>
<dbReference type="SUPFAM" id="SSF53474">
    <property type="entry name" value="alpha/beta-Hydrolases"/>
    <property type="match status" value="1"/>
</dbReference>
<keyword evidence="5" id="KW-1185">Reference proteome</keyword>
<gene>
    <name evidence="4" type="ORF">N24_3020</name>
</gene>
<dbReference type="Pfam" id="PF10081">
    <property type="entry name" value="Abhydrolase_9"/>
    <property type="match status" value="1"/>
</dbReference>
<feature type="transmembrane region" description="Helical" evidence="1">
    <location>
        <begin position="146"/>
        <end position="165"/>
    </location>
</feature>
<dbReference type="KEGG" id="csur:N24_3020"/>
<accession>A0A169S8H1</accession>
<feature type="domain" description="Alpha/beta-hydrolase N-terminal" evidence="3">
    <location>
        <begin position="28"/>
        <end position="225"/>
    </location>
</feature>
<evidence type="ECO:0000256" key="1">
    <source>
        <dbReference type="SAM" id="Phobius"/>
    </source>
</evidence>
<dbReference type="InterPro" id="IPR027787">
    <property type="entry name" value="Alpha/beta-hydrolase_catalytic"/>
</dbReference>
<keyword evidence="1" id="KW-0472">Membrane</keyword>
<evidence type="ECO:0000313" key="4">
    <source>
        <dbReference type="EMBL" id="BAU97282.1"/>
    </source>
</evidence>
<feature type="transmembrane region" description="Helical" evidence="1">
    <location>
        <begin position="109"/>
        <end position="126"/>
    </location>
</feature>
<evidence type="ECO:0000259" key="2">
    <source>
        <dbReference type="Pfam" id="PF10081"/>
    </source>
</evidence>
<dbReference type="EMBL" id="AP017369">
    <property type="protein sequence ID" value="BAU97282.1"/>
    <property type="molecule type" value="Genomic_DNA"/>
</dbReference>
<evidence type="ECO:0000259" key="3">
    <source>
        <dbReference type="Pfam" id="PF15420"/>
    </source>
</evidence>
<dbReference type="InterPro" id="IPR027788">
    <property type="entry name" value="Alpha/beta-hydrolase_N_dom"/>
</dbReference>
<protein>
    <submittedName>
        <fullName evidence="4">Uncharacterized protein</fullName>
    </submittedName>
</protein>
<dbReference type="AlphaFoldDB" id="A0A169S8H1"/>
<dbReference type="ESTHER" id="corgt-a0a169s8h1">
    <property type="family name" value="Abhydrolase_9"/>
</dbReference>
<dbReference type="InterPro" id="IPR012037">
    <property type="entry name" value="Alpha/beta-hydrolase_fam"/>
</dbReference>
<dbReference type="Proteomes" id="UP000218244">
    <property type="component" value="Chromosome"/>
</dbReference>